<keyword evidence="1" id="KW-0732">Signal</keyword>
<organism evidence="2 3">
    <name type="scientific">Phytohabitans rumicis</name>
    <dbReference type="NCBI Taxonomy" id="1076125"/>
    <lineage>
        <taxon>Bacteria</taxon>
        <taxon>Bacillati</taxon>
        <taxon>Actinomycetota</taxon>
        <taxon>Actinomycetes</taxon>
        <taxon>Micromonosporales</taxon>
        <taxon>Micromonosporaceae</taxon>
    </lineage>
</organism>
<dbReference type="Proteomes" id="UP000482960">
    <property type="component" value="Unassembled WGS sequence"/>
</dbReference>
<sequence>MKIAAALAALLLTVSAAPAQAAVQDAWTPTVTCASGQFTGVWTGEDEFGLPATWVSGEIQPCEPPAPGDQFGVIYYVEDPKIGILGYVHLARLRPYGPTQPSTFAGTVDKSVGPLLRICLAYDDGALLACMKPVLGPGVHNEQPPIEVLAKAPVVQVVRGYGTDPSCATCV</sequence>
<gene>
    <name evidence="2" type="ORF">Prum_094340</name>
</gene>
<name>A0A6V8LEX6_9ACTN</name>
<keyword evidence="3" id="KW-1185">Reference proteome</keyword>
<evidence type="ECO:0000313" key="3">
    <source>
        <dbReference type="Proteomes" id="UP000482960"/>
    </source>
</evidence>
<feature type="signal peptide" evidence="1">
    <location>
        <begin position="1"/>
        <end position="21"/>
    </location>
</feature>
<evidence type="ECO:0000313" key="2">
    <source>
        <dbReference type="EMBL" id="GFJ95792.1"/>
    </source>
</evidence>
<proteinExistence type="predicted"/>
<reference evidence="2 3" key="1">
    <citation type="submission" date="2020-03" db="EMBL/GenBank/DDBJ databases">
        <title>Whole genome shotgun sequence of Phytohabitans rumicis NBRC 108638.</title>
        <authorList>
            <person name="Komaki H."/>
            <person name="Tamura T."/>
        </authorList>
    </citation>
    <scope>NUCLEOTIDE SEQUENCE [LARGE SCALE GENOMIC DNA]</scope>
    <source>
        <strain evidence="2 3">NBRC 108638</strain>
    </source>
</reference>
<dbReference type="EMBL" id="BLPG01000002">
    <property type="protein sequence ID" value="GFJ95792.1"/>
    <property type="molecule type" value="Genomic_DNA"/>
</dbReference>
<evidence type="ECO:0000256" key="1">
    <source>
        <dbReference type="SAM" id="SignalP"/>
    </source>
</evidence>
<comment type="caution">
    <text evidence="2">The sequence shown here is derived from an EMBL/GenBank/DDBJ whole genome shotgun (WGS) entry which is preliminary data.</text>
</comment>
<protein>
    <submittedName>
        <fullName evidence="2">Uncharacterized protein</fullName>
    </submittedName>
</protein>
<dbReference type="AlphaFoldDB" id="A0A6V8LEX6"/>
<accession>A0A6V8LEX6</accession>
<reference evidence="2 3" key="2">
    <citation type="submission" date="2020-03" db="EMBL/GenBank/DDBJ databases">
        <authorList>
            <person name="Ichikawa N."/>
            <person name="Kimura A."/>
            <person name="Kitahashi Y."/>
            <person name="Uohara A."/>
        </authorList>
    </citation>
    <scope>NUCLEOTIDE SEQUENCE [LARGE SCALE GENOMIC DNA]</scope>
    <source>
        <strain evidence="2 3">NBRC 108638</strain>
    </source>
</reference>
<feature type="chain" id="PRO_5028954435" evidence="1">
    <location>
        <begin position="22"/>
        <end position="171"/>
    </location>
</feature>